<dbReference type="Gene3D" id="2.60.120.830">
    <property type="match status" value="1"/>
</dbReference>
<dbReference type="InterPro" id="IPR036383">
    <property type="entry name" value="TSP1_rpt_sf"/>
</dbReference>
<organism evidence="8 9">
    <name type="scientific">Diaphorina citri</name>
    <name type="common">Asian citrus psyllid</name>
    <dbReference type="NCBI Taxonomy" id="121845"/>
    <lineage>
        <taxon>Eukaryota</taxon>
        <taxon>Metazoa</taxon>
        <taxon>Ecdysozoa</taxon>
        <taxon>Arthropoda</taxon>
        <taxon>Hexapoda</taxon>
        <taxon>Insecta</taxon>
        <taxon>Pterygota</taxon>
        <taxon>Neoptera</taxon>
        <taxon>Paraneoptera</taxon>
        <taxon>Hemiptera</taxon>
        <taxon>Sternorrhyncha</taxon>
        <taxon>Psylloidea</taxon>
        <taxon>Psyllidae</taxon>
        <taxon>Diaphorininae</taxon>
        <taxon>Diaphorina</taxon>
    </lineage>
</organism>
<feature type="domain" description="ADAMTS/ADAMTS-like Spacer 1" evidence="7">
    <location>
        <begin position="26"/>
        <end position="65"/>
    </location>
</feature>
<evidence type="ECO:0000256" key="3">
    <source>
        <dbReference type="ARBA" id="ARBA00022729"/>
    </source>
</evidence>
<dbReference type="RefSeq" id="XP_008484354.2">
    <property type="nucleotide sequence ID" value="XM_008486132.2"/>
</dbReference>
<accession>A0A1S3DLL9</accession>
<proteinExistence type="predicted"/>
<dbReference type="AlphaFoldDB" id="A0A1S3DLL9"/>
<dbReference type="Pfam" id="PF05986">
    <property type="entry name" value="ADAMTS_spacer1"/>
    <property type="match status" value="1"/>
</dbReference>
<dbReference type="Pfam" id="PF19030">
    <property type="entry name" value="TSP1_ADAMTS"/>
    <property type="match status" value="1"/>
</dbReference>
<keyword evidence="2" id="KW-0964">Secreted</keyword>
<dbReference type="GO" id="GO:0004222">
    <property type="term" value="F:metalloendopeptidase activity"/>
    <property type="evidence" value="ECO:0007669"/>
    <property type="project" value="TreeGrafter"/>
</dbReference>
<evidence type="ECO:0000256" key="5">
    <source>
        <dbReference type="SAM" id="MobiDB-lite"/>
    </source>
</evidence>
<gene>
    <name evidence="9" type="primary">LOC103521028</name>
</gene>
<keyword evidence="6" id="KW-0472">Membrane</keyword>
<feature type="compositionally biased region" description="Low complexity" evidence="5">
    <location>
        <begin position="261"/>
        <end position="322"/>
    </location>
</feature>
<feature type="compositionally biased region" description="Acidic residues" evidence="5">
    <location>
        <begin position="206"/>
        <end position="229"/>
    </location>
</feature>
<dbReference type="PROSITE" id="PS50092">
    <property type="entry name" value="TSP1"/>
    <property type="match status" value="1"/>
</dbReference>
<dbReference type="KEGG" id="dci:103521028"/>
<dbReference type="Gene3D" id="2.20.100.10">
    <property type="entry name" value="Thrombospondin type-1 (TSP1) repeat"/>
    <property type="match status" value="1"/>
</dbReference>
<keyword evidence="8" id="KW-1185">Reference proteome</keyword>
<dbReference type="InterPro" id="IPR000884">
    <property type="entry name" value="TSP1_rpt"/>
</dbReference>
<keyword evidence="6" id="KW-1133">Transmembrane helix</keyword>
<sequence>MLLGSPKREDRCRVCGGDGSTCQTLRGVLDNNDMQVGYNDLLLIPAGATSVKVRERTPSNNYLVLFYNIETLCRHRPSINVDSHRSTARTGIQTRKVFCGALDGESIKKVDDSKCDPELKYNATKNCTSSQVCKGHWMSGPWSKCSKTCGGGTMERKVLCFLGNKTVAATECDPEKILFASEDCNSKPCGDDEVIPVEPTGKVAEADEEEECEEEEEEGEETVNNDTDEVSTKNPKLADLLARIEGSTTPAEEEGSGDYESSPISSDSTPTDSTVTGSTPTDSTVTESTGSTTEATTETGTTDVPSSTDTTPESTTGSTVTDGTSTVTLFFNFIEFNEEQREIFAKEIAKVEFGCCPDNILPARGPNFAGCALDLKTKTSTVLSTTEGSTSTPLEKTTVTDLTSEGFSELPSSTGSTTEVSTITTSYDTSSLSTIDSTTTLNPLQTAIVKEVTLKKCKTKKPKKPKCDTTEFGCCFDGITAAKGPFSAGKIAFGLENSLVFISILLCGYWVCTMQWGRKNSMKR</sequence>
<dbReference type="FunFam" id="2.20.100.10:FF:000005">
    <property type="entry name" value="ADAM metallopeptidase with thrombospondin type 1 motif 9"/>
    <property type="match status" value="1"/>
</dbReference>
<evidence type="ECO:0000256" key="6">
    <source>
        <dbReference type="SAM" id="Phobius"/>
    </source>
</evidence>
<evidence type="ECO:0000313" key="9">
    <source>
        <dbReference type="RefSeq" id="XP_008484354.2"/>
    </source>
</evidence>
<keyword evidence="3" id="KW-0732">Signal</keyword>
<protein>
    <submittedName>
        <fullName evidence="9">Papilin-like</fullName>
    </submittedName>
</protein>
<keyword evidence="6" id="KW-0812">Transmembrane</keyword>
<feature type="transmembrane region" description="Helical" evidence="6">
    <location>
        <begin position="499"/>
        <end position="517"/>
    </location>
</feature>
<dbReference type="SUPFAM" id="SSF82895">
    <property type="entry name" value="TSP-1 type 1 repeat"/>
    <property type="match status" value="1"/>
</dbReference>
<feature type="region of interest" description="Disordered" evidence="5">
    <location>
        <begin position="189"/>
        <end position="322"/>
    </location>
</feature>
<reference evidence="9" key="1">
    <citation type="submission" date="2025-08" db="UniProtKB">
        <authorList>
            <consortium name="RefSeq"/>
        </authorList>
    </citation>
    <scope>IDENTIFICATION</scope>
</reference>
<evidence type="ECO:0000313" key="8">
    <source>
        <dbReference type="Proteomes" id="UP000079169"/>
    </source>
</evidence>
<dbReference type="GO" id="GO:0006508">
    <property type="term" value="P:proteolysis"/>
    <property type="evidence" value="ECO:0007669"/>
    <property type="project" value="TreeGrafter"/>
</dbReference>
<evidence type="ECO:0000259" key="7">
    <source>
        <dbReference type="Pfam" id="PF05986"/>
    </source>
</evidence>
<dbReference type="PANTHER" id="PTHR13723:SF281">
    <property type="entry name" value="PAPILIN"/>
    <property type="match status" value="1"/>
</dbReference>
<dbReference type="Proteomes" id="UP000079169">
    <property type="component" value="Unplaced"/>
</dbReference>
<evidence type="ECO:0000256" key="4">
    <source>
        <dbReference type="ARBA" id="ARBA00022737"/>
    </source>
</evidence>
<evidence type="ECO:0000256" key="1">
    <source>
        <dbReference type="ARBA" id="ARBA00004613"/>
    </source>
</evidence>
<dbReference type="GO" id="GO:0030198">
    <property type="term" value="P:extracellular matrix organization"/>
    <property type="evidence" value="ECO:0007669"/>
    <property type="project" value="TreeGrafter"/>
</dbReference>
<dbReference type="PANTHER" id="PTHR13723">
    <property type="entry name" value="ADAMTS A DISINTEGRIN AND METALLOPROTEASE WITH THROMBOSPONDIN MOTIFS PROTEASE"/>
    <property type="match status" value="1"/>
</dbReference>
<dbReference type="InterPro" id="IPR010294">
    <property type="entry name" value="ADAMTS_spacer1"/>
</dbReference>
<dbReference type="GO" id="GO:0005576">
    <property type="term" value="C:extracellular region"/>
    <property type="evidence" value="ECO:0007669"/>
    <property type="project" value="UniProtKB-SubCell"/>
</dbReference>
<dbReference type="SMART" id="SM00209">
    <property type="entry name" value="TSP1"/>
    <property type="match status" value="1"/>
</dbReference>
<name>A0A1S3DLL9_DIACI</name>
<dbReference type="PaxDb" id="121845-A0A1S3DLL9"/>
<dbReference type="InterPro" id="IPR050439">
    <property type="entry name" value="ADAMTS_ADAMTS-like"/>
</dbReference>
<keyword evidence="4" id="KW-0677">Repeat</keyword>
<evidence type="ECO:0000256" key="2">
    <source>
        <dbReference type="ARBA" id="ARBA00022525"/>
    </source>
</evidence>
<comment type="subcellular location">
    <subcellularLocation>
        <location evidence="1">Secreted</location>
    </subcellularLocation>
</comment>
<dbReference type="STRING" id="121845.A0A1S3DLL9"/>
<dbReference type="GeneID" id="103521028"/>
<dbReference type="GO" id="GO:0031012">
    <property type="term" value="C:extracellular matrix"/>
    <property type="evidence" value="ECO:0007669"/>
    <property type="project" value="TreeGrafter"/>
</dbReference>